<gene>
    <name evidence="1" type="ORF">NLG97_g7314</name>
</gene>
<evidence type="ECO:0000313" key="2">
    <source>
        <dbReference type="Proteomes" id="UP001148737"/>
    </source>
</evidence>
<accession>A0ACC1QPQ1</accession>
<comment type="caution">
    <text evidence="1">The sequence shown here is derived from an EMBL/GenBank/DDBJ whole genome shotgun (WGS) entry which is preliminary data.</text>
</comment>
<organism evidence="1 2">
    <name type="scientific">Lecanicillium saksenae</name>
    <dbReference type="NCBI Taxonomy" id="468837"/>
    <lineage>
        <taxon>Eukaryota</taxon>
        <taxon>Fungi</taxon>
        <taxon>Dikarya</taxon>
        <taxon>Ascomycota</taxon>
        <taxon>Pezizomycotina</taxon>
        <taxon>Sordariomycetes</taxon>
        <taxon>Hypocreomycetidae</taxon>
        <taxon>Hypocreales</taxon>
        <taxon>Cordycipitaceae</taxon>
        <taxon>Lecanicillium</taxon>
    </lineage>
</organism>
<proteinExistence type="predicted"/>
<dbReference type="Proteomes" id="UP001148737">
    <property type="component" value="Unassembled WGS sequence"/>
</dbReference>
<protein>
    <submittedName>
        <fullName evidence="1">Uncharacterized protein</fullName>
    </submittedName>
</protein>
<evidence type="ECO:0000313" key="1">
    <source>
        <dbReference type="EMBL" id="KAJ3483403.1"/>
    </source>
</evidence>
<dbReference type="EMBL" id="JANAKD010001101">
    <property type="protein sequence ID" value="KAJ3483403.1"/>
    <property type="molecule type" value="Genomic_DNA"/>
</dbReference>
<sequence length="313" mass="35693">MLAASASLTGSAKWWVRLHRAHHRYTDTENDPYSMKKGFFHAHMGWTIFKQAPIKLVHIDVSDLNNDAVASWQHRNYFSISLSSAYILPTICCGLFFDDWMGGFIYGGLVRVFFVQQSIFCVNSLAHWLGDQPYSDRHTPRDHILTAILTLGEGFHNFHHEFPSDYRNTYFRYQYDPTKWAIYAWSMLGIASDLKRFRSAEIEKARLRQCKKQLQQKISKFDYGQPLEELPIVSWAAFRSSVKEGLSWTVISGVVYDVAGFIDEHPGGPSFIRHAIGKDATAMLNGGIYGHSDTAFSLLETLRIGILSETGDH</sequence>
<reference evidence="1" key="1">
    <citation type="submission" date="2022-07" db="EMBL/GenBank/DDBJ databases">
        <title>Genome Sequence of Lecanicillium saksenae.</title>
        <authorList>
            <person name="Buettner E."/>
        </authorList>
    </citation>
    <scope>NUCLEOTIDE SEQUENCE</scope>
    <source>
        <strain evidence="1">VT-O1</strain>
    </source>
</reference>
<keyword evidence="2" id="KW-1185">Reference proteome</keyword>
<name>A0ACC1QPQ1_9HYPO</name>